<keyword evidence="1" id="KW-1133">Transmembrane helix</keyword>
<keyword evidence="1" id="KW-0472">Membrane</keyword>
<dbReference type="RefSeq" id="WP_053945815.1">
    <property type="nucleotide sequence ID" value="NZ_CP012622.1"/>
</dbReference>
<evidence type="ECO:0008006" key="4">
    <source>
        <dbReference type="Google" id="ProtNLM"/>
    </source>
</evidence>
<protein>
    <recommendedName>
        <fullName evidence="4">Multipass membrane protein</fullName>
    </recommendedName>
</protein>
<keyword evidence="1" id="KW-0812">Transmembrane</keyword>
<organism evidence="2 3">
    <name type="scientific">Spiroplasma cantharicola</name>
    <dbReference type="NCBI Taxonomy" id="362837"/>
    <lineage>
        <taxon>Bacteria</taxon>
        <taxon>Bacillati</taxon>
        <taxon>Mycoplasmatota</taxon>
        <taxon>Mollicutes</taxon>
        <taxon>Entomoplasmatales</taxon>
        <taxon>Spiroplasmataceae</taxon>
        <taxon>Spiroplasma</taxon>
    </lineage>
</organism>
<dbReference type="Proteomes" id="UP000063919">
    <property type="component" value="Chromosome"/>
</dbReference>
<evidence type="ECO:0000313" key="2">
    <source>
        <dbReference type="EMBL" id="ALD66039.1"/>
    </source>
</evidence>
<evidence type="ECO:0000313" key="3">
    <source>
        <dbReference type="Proteomes" id="UP000063919"/>
    </source>
</evidence>
<dbReference type="PATRIC" id="fig|362837.3.peg.130"/>
<dbReference type="AlphaFoldDB" id="A0A0M5KGT1"/>
<gene>
    <name evidence="2" type="ORF">SCANT_v1c01290</name>
</gene>
<dbReference type="KEGG" id="scj:SCANT_v1c01290"/>
<reference evidence="2 3" key="1">
    <citation type="journal article" date="2015" name="Genome Announc.">
        <title>Complete Genome Sequence of Spiroplasma cantharicola CC-1T (DSM 21588), a Bacterium Isolated from Soldier Beetle (Cantharis carolinus).</title>
        <authorList>
            <person name="Lo W.S."/>
            <person name="Liu P.Y."/>
            <person name="Kuo C.H."/>
        </authorList>
    </citation>
    <scope>NUCLEOTIDE SEQUENCE [LARGE SCALE GENOMIC DNA]</scope>
    <source>
        <strain evidence="2 3">CC-1</strain>
    </source>
</reference>
<accession>A0A0M5KGT1</accession>
<keyword evidence="3" id="KW-1185">Reference proteome</keyword>
<evidence type="ECO:0000256" key="1">
    <source>
        <dbReference type="SAM" id="Phobius"/>
    </source>
</evidence>
<dbReference type="EMBL" id="CP012622">
    <property type="protein sequence ID" value="ALD66039.1"/>
    <property type="molecule type" value="Genomic_DNA"/>
</dbReference>
<name>A0A0M5KGT1_9MOLU</name>
<feature type="transmembrane region" description="Helical" evidence="1">
    <location>
        <begin position="42"/>
        <end position="66"/>
    </location>
</feature>
<proteinExistence type="predicted"/>
<feature type="transmembrane region" description="Helical" evidence="1">
    <location>
        <begin position="7"/>
        <end position="30"/>
    </location>
</feature>
<feature type="transmembrane region" description="Helical" evidence="1">
    <location>
        <begin position="97"/>
        <end position="117"/>
    </location>
</feature>
<feature type="transmembrane region" description="Helical" evidence="1">
    <location>
        <begin position="73"/>
        <end position="91"/>
    </location>
</feature>
<sequence length="124" mass="14016">MKKSLSLITYISLSVFLLNQILVIAFIKSIYYELNNKSLEDIVYIIVISSIVFLLIVAFVAFISIIKNTTKSTFVGSIILIILGIILFFTIISFTWIFGIINIICGLIFISIGSIHLKTTREYL</sequence>